<comment type="similarity">
    <text evidence="4">Belongs to the cytochrome b560 family.</text>
</comment>
<keyword evidence="15" id="KW-1185">Reference proteome</keyword>
<comment type="function">
    <text evidence="2">Membrane-anchoring subunit of succinate dehydrogenase (SDH).</text>
</comment>
<evidence type="ECO:0000256" key="8">
    <source>
        <dbReference type="ARBA" id="ARBA00022723"/>
    </source>
</evidence>
<evidence type="ECO:0000256" key="1">
    <source>
        <dbReference type="ARBA" id="ARBA00001971"/>
    </source>
</evidence>
<keyword evidence="11 13" id="KW-0472">Membrane</keyword>
<reference evidence="15" key="1">
    <citation type="journal article" date="2019" name="Int. J. Syst. Evol. Microbiol.">
        <title>The Global Catalogue of Microorganisms (GCM) 10K type strain sequencing project: providing services to taxonomists for standard genome sequencing and annotation.</title>
        <authorList>
            <consortium name="The Broad Institute Genomics Platform"/>
            <consortium name="The Broad Institute Genome Sequencing Center for Infectious Disease"/>
            <person name="Wu L."/>
            <person name="Ma J."/>
        </authorList>
    </citation>
    <scope>NUCLEOTIDE SEQUENCE [LARGE SCALE GENOMIC DNA]</scope>
    <source>
        <strain evidence="15">CCUG 38813</strain>
    </source>
</reference>
<evidence type="ECO:0000256" key="13">
    <source>
        <dbReference type="SAM" id="Phobius"/>
    </source>
</evidence>
<feature type="transmembrane region" description="Helical" evidence="13">
    <location>
        <begin position="38"/>
        <end position="58"/>
    </location>
</feature>
<accession>A0ABW0PMK9</accession>
<sequence>MSEAVREATRKGRPEFRNIHITDITMKYRQPPAAIVSILHRISGFVMFLMLPFLLYLLQESLRSEISYAHFAGIVDNPFAKLILLGLSWAYLHHFTAGIRHLFMDNHLALDKDAAQKTARWVLVISLALTVLVGLKLFGVF</sequence>
<evidence type="ECO:0000256" key="9">
    <source>
        <dbReference type="ARBA" id="ARBA00022989"/>
    </source>
</evidence>
<name>A0ABW0PMK9_9BURK</name>
<dbReference type="SUPFAM" id="SSF81343">
    <property type="entry name" value="Fumarate reductase respiratory complex transmembrane subunits"/>
    <property type="match status" value="1"/>
</dbReference>
<organism evidence="14 15">
    <name type="scientific">Massilia jejuensis</name>
    <dbReference type="NCBI Taxonomy" id="648894"/>
    <lineage>
        <taxon>Bacteria</taxon>
        <taxon>Pseudomonadati</taxon>
        <taxon>Pseudomonadota</taxon>
        <taxon>Betaproteobacteria</taxon>
        <taxon>Burkholderiales</taxon>
        <taxon>Oxalobacteraceae</taxon>
        <taxon>Telluria group</taxon>
        <taxon>Massilia</taxon>
    </lineage>
</organism>
<keyword evidence="7 13" id="KW-0812">Transmembrane</keyword>
<dbReference type="InterPro" id="IPR034804">
    <property type="entry name" value="SQR/QFR_C/D"/>
</dbReference>
<protein>
    <recommendedName>
        <fullName evidence="5">Succinate dehydrogenase cytochrome b556 subunit</fullName>
    </recommendedName>
</protein>
<comment type="subcellular location">
    <subcellularLocation>
        <location evidence="3">Membrane</location>
    </subcellularLocation>
</comment>
<dbReference type="InterPro" id="IPR014314">
    <property type="entry name" value="Succ_DH_cytb556"/>
</dbReference>
<dbReference type="EMBL" id="JBHSMS010000079">
    <property type="protein sequence ID" value="MFC5513745.1"/>
    <property type="molecule type" value="Genomic_DNA"/>
</dbReference>
<evidence type="ECO:0000313" key="14">
    <source>
        <dbReference type="EMBL" id="MFC5513745.1"/>
    </source>
</evidence>
<evidence type="ECO:0000256" key="2">
    <source>
        <dbReference type="ARBA" id="ARBA00004050"/>
    </source>
</evidence>
<comment type="subunit">
    <text evidence="12">Part of an enzyme complex containing four subunits: a flavoprotein, an iron-sulfur protein, plus two membrane-anchoring proteins, SdhC and SdhD. The complex can form homotrimers.</text>
</comment>
<evidence type="ECO:0000256" key="10">
    <source>
        <dbReference type="ARBA" id="ARBA00023004"/>
    </source>
</evidence>
<comment type="cofactor">
    <cofactor evidence="1">
        <name>heme</name>
        <dbReference type="ChEBI" id="CHEBI:30413"/>
    </cofactor>
</comment>
<keyword evidence="8" id="KW-0479">Metal-binding</keyword>
<evidence type="ECO:0000256" key="5">
    <source>
        <dbReference type="ARBA" id="ARBA00020076"/>
    </source>
</evidence>
<feature type="transmembrane region" description="Helical" evidence="13">
    <location>
        <begin position="79"/>
        <end position="99"/>
    </location>
</feature>
<keyword evidence="10" id="KW-0408">Iron</keyword>
<dbReference type="Gene3D" id="1.20.1300.10">
    <property type="entry name" value="Fumarate reductase/succinate dehydrogenase, transmembrane subunit"/>
    <property type="match status" value="1"/>
</dbReference>
<evidence type="ECO:0000256" key="11">
    <source>
        <dbReference type="ARBA" id="ARBA00023136"/>
    </source>
</evidence>
<comment type="caution">
    <text evidence="14">The sequence shown here is derived from an EMBL/GenBank/DDBJ whole genome shotgun (WGS) entry which is preliminary data.</text>
</comment>
<dbReference type="InterPro" id="IPR000701">
    <property type="entry name" value="SuccDH_FuR_B_TM-su"/>
</dbReference>
<proteinExistence type="inferred from homology"/>
<dbReference type="NCBIfam" id="TIGR02970">
    <property type="entry name" value="succ_dehyd_cytB"/>
    <property type="match status" value="1"/>
</dbReference>
<dbReference type="Proteomes" id="UP001596031">
    <property type="component" value="Unassembled WGS sequence"/>
</dbReference>
<evidence type="ECO:0000256" key="6">
    <source>
        <dbReference type="ARBA" id="ARBA00022617"/>
    </source>
</evidence>
<keyword evidence="6" id="KW-0349">Heme</keyword>
<dbReference type="RefSeq" id="WP_379726500.1">
    <property type="nucleotide sequence ID" value="NZ_JBHSMS010000079.1"/>
</dbReference>
<evidence type="ECO:0000256" key="12">
    <source>
        <dbReference type="ARBA" id="ARBA00025912"/>
    </source>
</evidence>
<keyword evidence="9 13" id="KW-1133">Transmembrane helix</keyword>
<dbReference type="PIRSF" id="PIRSF000178">
    <property type="entry name" value="SDH_cyt_b560"/>
    <property type="match status" value="1"/>
</dbReference>
<dbReference type="Pfam" id="PF01127">
    <property type="entry name" value="Sdh_cyt"/>
    <property type="match status" value="1"/>
</dbReference>
<evidence type="ECO:0000256" key="7">
    <source>
        <dbReference type="ARBA" id="ARBA00022692"/>
    </source>
</evidence>
<evidence type="ECO:0000256" key="4">
    <source>
        <dbReference type="ARBA" id="ARBA00007244"/>
    </source>
</evidence>
<dbReference type="CDD" id="cd03499">
    <property type="entry name" value="SQR_TypeC_SdhC"/>
    <property type="match status" value="1"/>
</dbReference>
<evidence type="ECO:0000256" key="3">
    <source>
        <dbReference type="ARBA" id="ARBA00004370"/>
    </source>
</evidence>
<feature type="transmembrane region" description="Helical" evidence="13">
    <location>
        <begin position="119"/>
        <end position="138"/>
    </location>
</feature>
<gene>
    <name evidence="14" type="primary">sdhC</name>
    <name evidence="14" type="ORF">ACFPOU_21825</name>
</gene>
<evidence type="ECO:0000313" key="15">
    <source>
        <dbReference type="Proteomes" id="UP001596031"/>
    </source>
</evidence>